<name>A0AAU9D262_9BACT</name>
<dbReference type="Pfam" id="PF21307">
    <property type="entry name" value="Glyco_hydro_95_C"/>
    <property type="match status" value="1"/>
</dbReference>
<keyword evidence="4" id="KW-0378">Hydrolase</keyword>
<dbReference type="GO" id="GO:0005975">
    <property type="term" value="P:carbohydrate metabolic process"/>
    <property type="evidence" value="ECO:0007669"/>
    <property type="project" value="InterPro"/>
</dbReference>
<dbReference type="KEGG" id="fax:FUAX_51160"/>
<dbReference type="Proteomes" id="UP001348817">
    <property type="component" value="Plasmid pFA6"/>
</dbReference>
<dbReference type="PANTHER" id="PTHR31084">
    <property type="entry name" value="ALPHA-L-FUCOSIDASE 2"/>
    <property type="match status" value="1"/>
</dbReference>
<dbReference type="PANTHER" id="PTHR31084:SF0">
    <property type="entry name" value="ALPHA-L-FUCOSIDASE 2"/>
    <property type="match status" value="1"/>
</dbReference>
<accession>A0AAU9D262</accession>
<dbReference type="GO" id="GO:0004560">
    <property type="term" value="F:alpha-L-fucosidase activity"/>
    <property type="evidence" value="ECO:0007669"/>
    <property type="project" value="InterPro"/>
</dbReference>
<dbReference type="InterPro" id="IPR054363">
    <property type="entry name" value="GH95_cat"/>
</dbReference>
<dbReference type="EMBL" id="AP025320">
    <property type="protein sequence ID" value="BDD12684.1"/>
    <property type="molecule type" value="Genomic_DNA"/>
</dbReference>
<dbReference type="Pfam" id="PF14498">
    <property type="entry name" value="Glyco_hyd_65N_2"/>
    <property type="match status" value="1"/>
</dbReference>
<keyword evidence="4" id="KW-0614">Plasmid</keyword>
<dbReference type="InterPro" id="IPR008928">
    <property type="entry name" value="6-hairpin_glycosidase_sf"/>
</dbReference>
<dbReference type="InterPro" id="IPR016518">
    <property type="entry name" value="Alpha-L-fucosidase"/>
</dbReference>
<dbReference type="InterPro" id="IPR027414">
    <property type="entry name" value="GH95_N_dom"/>
</dbReference>
<organism evidence="4 5">
    <name type="scientific">Fulvitalea axinellae</name>
    <dbReference type="NCBI Taxonomy" id="1182444"/>
    <lineage>
        <taxon>Bacteria</taxon>
        <taxon>Pseudomonadati</taxon>
        <taxon>Bacteroidota</taxon>
        <taxon>Cytophagia</taxon>
        <taxon>Cytophagales</taxon>
        <taxon>Persicobacteraceae</taxon>
        <taxon>Fulvitalea</taxon>
    </lineage>
</organism>
<evidence type="ECO:0000313" key="4">
    <source>
        <dbReference type="EMBL" id="BDD12684.1"/>
    </source>
</evidence>
<feature type="domain" description="Glycosyl hydrolase family 95 N-terminal" evidence="1">
    <location>
        <begin position="37"/>
        <end position="277"/>
    </location>
</feature>
<reference evidence="4 5" key="1">
    <citation type="submission" date="2021-12" db="EMBL/GenBank/DDBJ databases">
        <title>Genome sequencing of bacteria with rrn-lacking chromosome and rrn-plasmid.</title>
        <authorList>
            <person name="Anda M."/>
            <person name="Iwasaki W."/>
        </authorList>
    </citation>
    <scope>NUCLEOTIDE SEQUENCE [LARGE SCALE GENOMIC DNA]</scope>
    <source>
        <strain evidence="4 5">DSM 100852</strain>
        <plasmid evidence="4 5">pFA6</plasmid>
    </source>
</reference>
<proteinExistence type="predicted"/>
<evidence type="ECO:0000259" key="2">
    <source>
        <dbReference type="Pfam" id="PF21307"/>
    </source>
</evidence>
<dbReference type="RefSeq" id="WP_338395989.1">
    <property type="nucleotide sequence ID" value="NZ_AP025320.1"/>
</dbReference>
<keyword evidence="5" id="KW-1185">Reference proteome</keyword>
<sequence length="799" mass="88204">MKRKNVLLSLIALSMILGTLYFSKGEEKPPEKSPYRLLYTQPAKIWEEALPIGNGRIGAMIFGRTDVERIQINEESLWGGIKLDDNNPESAQALKEVQRLVFAGKIKESRELVSEKMLGTPPRIRSHQTFMDLNLDFGKRGNISKYNRELDLMSGISKTSYKVDGQPFTQSVFASAIDDVIVVALESPETFSVNVGLDRITDATSTATSDNSLTLTGQITDTLSIEKNRGPAGKHMRFAGKLVAENTGGKITAEGSQLAAKDVRKLVLTIACATDYDFENLDLDSSIVPEKICGKLLTKAQEKGFENVLGDHIARHSGLMARSDIHLGTSVNDTLPTDVRLSRFEAGESDPSLAALYYQYGRYLLLGSSNAPGKLPANLQGLWNEDLAAAWNGDFHTNINLQMNYWPAEVTNLSETTEPLTNFMEKISLQQGRQAAKIGYGARGWTLHHCTGPFGRSGVHDGPWGLFPVAGPWMCLPVWRHYEFTQDKLFLSQKAWPMMKGAVLFSLDFLVDGPDGYLATVPSQSPELRYKDPETGELKYITYSATMDIQILRNLFENSLKAIDILGTDTELKSEIKAALAKLPPTRIGANGTVMEWIKDYEEADPRHRHVSHLFGLYPGNEIAENTPELFEAAKATLNRRGDGGTGWSLAWKINFWARLKDGDRAYSMLKNLLRPSIQPRDNGSYGERSGSYPNLFCAHPPFQIDGNLGGTAGIAEMLLQSHGDYVELLPALPEAWPDGSAKGLRARGAYTLDFEWRQGKIISAKLTSEAGKPGKIKINGKLFDIVANKGETIALPVK</sequence>
<feature type="domain" description="Glycosyl hydrolase family 95 catalytic" evidence="3">
    <location>
        <begin position="305"/>
        <end position="719"/>
    </location>
</feature>
<dbReference type="InterPro" id="IPR049053">
    <property type="entry name" value="AFCA-like_C"/>
</dbReference>
<dbReference type="Gene3D" id="1.50.10.10">
    <property type="match status" value="1"/>
</dbReference>
<feature type="domain" description="Alpha fucosidase A-like C-terminal" evidence="2">
    <location>
        <begin position="721"/>
        <end position="783"/>
    </location>
</feature>
<evidence type="ECO:0000313" key="5">
    <source>
        <dbReference type="Proteomes" id="UP001348817"/>
    </source>
</evidence>
<evidence type="ECO:0000259" key="3">
    <source>
        <dbReference type="Pfam" id="PF22124"/>
    </source>
</evidence>
<dbReference type="AlphaFoldDB" id="A0AAU9D262"/>
<dbReference type="InterPro" id="IPR012341">
    <property type="entry name" value="6hp_glycosidase-like_sf"/>
</dbReference>
<protein>
    <submittedName>
        <fullName evidence="4">Alpha/beta hydrolase</fullName>
    </submittedName>
</protein>
<geneLocation type="plasmid" evidence="4 5">
    <name>pFA6</name>
</geneLocation>
<evidence type="ECO:0000259" key="1">
    <source>
        <dbReference type="Pfam" id="PF14498"/>
    </source>
</evidence>
<dbReference type="Pfam" id="PF22124">
    <property type="entry name" value="Glyco_hydro_95_cat"/>
    <property type="match status" value="1"/>
</dbReference>
<gene>
    <name evidence="4" type="ORF">FUAX_51160</name>
</gene>
<dbReference type="SUPFAM" id="SSF48208">
    <property type="entry name" value="Six-hairpin glycosidases"/>
    <property type="match status" value="1"/>
</dbReference>
<dbReference type="PIRSF" id="PIRSF007663">
    <property type="entry name" value="UCP007663"/>
    <property type="match status" value="1"/>
</dbReference>